<evidence type="ECO:0000313" key="7">
    <source>
        <dbReference type="Proteomes" id="UP000038040"/>
    </source>
</evidence>
<dbReference type="InterPro" id="IPR050511">
    <property type="entry name" value="AMPK_gamma/SDS23_families"/>
</dbReference>
<evidence type="ECO:0000313" key="8">
    <source>
        <dbReference type="WBParaSite" id="DME_0000936901-mRNA-1"/>
    </source>
</evidence>
<keyword evidence="3 5" id="KW-0129">CBS domain</keyword>
<evidence type="ECO:0000259" key="6">
    <source>
        <dbReference type="PROSITE" id="PS51371"/>
    </source>
</evidence>
<dbReference type="WBParaSite" id="DME_0000936901-mRNA-1">
    <property type="protein sequence ID" value="DME_0000936901-mRNA-1"/>
    <property type="gene ID" value="DME_0000936901"/>
</dbReference>
<organism evidence="7 8">
    <name type="scientific">Dracunculus medinensis</name>
    <name type="common">Guinea worm</name>
    <dbReference type="NCBI Taxonomy" id="318479"/>
    <lineage>
        <taxon>Eukaryota</taxon>
        <taxon>Metazoa</taxon>
        <taxon>Ecdysozoa</taxon>
        <taxon>Nematoda</taxon>
        <taxon>Chromadorea</taxon>
        <taxon>Rhabditida</taxon>
        <taxon>Spirurina</taxon>
        <taxon>Dracunculoidea</taxon>
        <taxon>Dracunculidae</taxon>
        <taxon>Dracunculus</taxon>
    </lineage>
</organism>
<evidence type="ECO:0000256" key="2">
    <source>
        <dbReference type="ARBA" id="ARBA00022737"/>
    </source>
</evidence>
<dbReference type="Pfam" id="PF00571">
    <property type="entry name" value="CBS"/>
    <property type="match status" value="1"/>
</dbReference>
<dbReference type="SUPFAM" id="SSF54631">
    <property type="entry name" value="CBS-domain pair"/>
    <property type="match status" value="1"/>
</dbReference>
<sequence length="151" mass="17199">LLKIMEDERLIVAIQKMIDHRISSLPIIDGEGRVVDVISKADLAYNLKFINITDIQVIFKFYDLFLLSTIIAINIQEYFHRQRVTECISHRQPTIFPSADHTVGSILDIVLNNRAKCIFVTDSAKHLLAAISLSDFISYILCHEEVPDTTV</sequence>
<dbReference type="InterPro" id="IPR000644">
    <property type="entry name" value="CBS_dom"/>
</dbReference>
<evidence type="ECO:0000256" key="1">
    <source>
        <dbReference type="ARBA" id="ARBA00006750"/>
    </source>
</evidence>
<feature type="domain" description="CBS" evidence="6">
    <location>
        <begin position="1"/>
        <end position="55"/>
    </location>
</feature>
<dbReference type="PANTHER" id="PTHR13780">
    <property type="entry name" value="AMP-ACTIVATED PROTEIN KINASE, GAMMA REGULATORY SUBUNIT"/>
    <property type="match status" value="1"/>
</dbReference>
<dbReference type="InterPro" id="IPR046342">
    <property type="entry name" value="CBS_dom_sf"/>
</dbReference>
<dbReference type="Gene3D" id="3.10.580.10">
    <property type="entry name" value="CBS-domain"/>
    <property type="match status" value="1"/>
</dbReference>
<name>A0A0N4UN97_DRAME</name>
<comment type="similarity">
    <text evidence="1">Belongs to the 5'-AMP-activated protein kinase gamma subunit family.</text>
</comment>
<evidence type="ECO:0000256" key="4">
    <source>
        <dbReference type="ARBA" id="ARBA00025878"/>
    </source>
</evidence>
<comment type="subunit">
    <text evidence="4">AMPK is a heterotrimer of an alpha catalytic subunit (PRKAA1 or PRKAA2), a beta (PRKAB1 or PRKAB2) and a gamma non-catalytic subunits (PRKAG1, PRKAG2 or PRKAG3). Interacts with FNIP1 and FNIP2.</text>
</comment>
<dbReference type="PROSITE" id="PS51371">
    <property type="entry name" value="CBS"/>
    <property type="match status" value="1"/>
</dbReference>
<evidence type="ECO:0000256" key="5">
    <source>
        <dbReference type="PROSITE-ProRule" id="PRU00703"/>
    </source>
</evidence>
<accession>A0A0N4UN97</accession>
<protein>
    <submittedName>
        <fullName evidence="8">CBS domain-containing protein</fullName>
    </submittedName>
</protein>
<proteinExistence type="inferred from homology"/>
<dbReference type="PANTHER" id="PTHR13780:SF36">
    <property type="entry name" value="CBS DOMAIN-CONTAINING PROTEIN"/>
    <property type="match status" value="1"/>
</dbReference>
<reference evidence="8" key="1">
    <citation type="submission" date="2017-02" db="UniProtKB">
        <authorList>
            <consortium name="WormBaseParasite"/>
        </authorList>
    </citation>
    <scope>IDENTIFICATION</scope>
</reference>
<dbReference type="SMART" id="SM00116">
    <property type="entry name" value="CBS"/>
    <property type="match status" value="2"/>
</dbReference>
<evidence type="ECO:0000256" key="3">
    <source>
        <dbReference type="ARBA" id="ARBA00023122"/>
    </source>
</evidence>
<dbReference type="Proteomes" id="UP000038040">
    <property type="component" value="Unplaced"/>
</dbReference>
<keyword evidence="2" id="KW-0677">Repeat</keyword>
<dbReference type="AlphaFoldDB" id="A0A0N4UN97"/>